<dbReference type="Pfam" id="PF20198">
    <property type="entry name" value="DUF6561"/>
    <property type="match status" value="1"/>
</dbReference>
<name>A0A127KLN4_9CAUD</name>
<dbReference type="EMBL" id="KU594605">
    <property type="protein sequence ID" value="AMO42957.1"/>
    <property type="molecule type" value="Genomic_DNA"/>
</dbReference>
<reference evidence="1 2" key="1">
    <citation type="submission" date="2016-01" db="EMBL/GenBank/DDBJ databases">
        <title>The genomic content and context of auxiliary metabolic genes in marine cyanophages.</title>
        <authorList>
            <person name="Marston M.F."/>
            <person name="Martiny J.B.H."/>
            <person name="Crummett L.T."/>
        </authorList>
    </citation>
    <scope>NUCLEOTIDE SEQUENCE [LARGE SCALE GENOMIC DNA]</scope>
    <source>
        <strain evidence="1">RW_29_0704</strain>
    </source>
</reference>
<dbReference type="GeneID" id="29124179"/>
<organism evidence="1 2">
    <name type="scientific">Cyanophage S-RIM50</name>
    <dbReference type="NCBI Taxonomy" id="687803"/>
    <lineage>
        <taxon>Viruses</taxon>
        <taxon>Duplodnaviria</taxon>
        <taxon>Heunggongvirae</taxon>
        <taxon>Uroviricota</taxon>
        <taxon>Caudoviricetes</taxon>
        <taxon>Pantevenvirales</taxon>
        <taxon>Kyanoviridae</taxon>
        <taxon>Neptunevirus</taxon>
        <taxon>Neptunevirus srim50</taxon>
    </lineage>
</organism>
<dbReference type="KEGG" id="vg:29124179"/>
<evidence type="ECO:0000313" key="2">
    <source>
        <dbReference type="Proteomes" id="UP000201797"/>
    </source>
</evidence>
<sequence>MENVKLILLKDRSEYLLGSVTELDEEPSILIEKCVEVFGDEEIRPFPRYSEQRDLFLTSEVILTILDPTPKLLEKYESQ</sequence>
<protein>
    <submittedName>
        <fullName evidence="1">Uncharacterized protein</fullName>
    </submittedName>
</protein>
<dbReference type="RefSeq" id="YP_009302256.1">
    <property type="nucleotide sequence ID" value="NC_031242.1"/>
</dbReference>
<dbReference type="InterPro" id="IPR046691">
    <property type="entry name" value="DUF6561"/>
</dbReference>
<dbReference type="OrthoDB" id="25340at10239"/>
<evidence type="ECO:0000313" key="1">
    <source>
        <dbReference type="EMBL" id="AMO42957.1"/>
    </source>
</evidence>
<gene>
    <name evidence="1" type="ORF">R290704_175</name>
</gene>
<keyword evidence="2" id="KW-1185">Reference proteome</keyword>
<proteinExistence type="predicted"/>
<dbReference type="Proteomes" id="UP000201797">
    <property type="component" value="Segment"/>
</dbReference>
<accession>A0A127KLN4</accession>